<sequence>MAYPMAGTATVRQAAGAAVGLPHPAAAAGGGTAAVGSGPGADTGLAMPPAARGGVSGRTILSGRAIAHLAVVLALLLYPAVATPFFTFQVGAQSLVLGLIALSLALLAGYGGMVTLSQMTVAGIAGYSVALLGVNADTAHSLGWPWWLAVLAALAIGTLAATLIGMLAVRTEGIYTIMITLAIGVAFFYLVQQNYTVFNGFQGLARVLPPALYGADLRAPLPFYYISLACAALGYATVAYIARAPFGMALQGIRDNARRMRALGFHVTAHRVAAHALAGLIASVGGVLLVWYNSQISPGSVNTTSMINILIIAVLGGMRHPAGAFLGALLFVLLQNFAVDLVDRERFNLVIGGVFLLVLTVSPDGLLGLWRRLRGSARPAVQVDAKGASPAATPHGITTKTRRHP</sequence>
<feature type="transmembrane region" description="Helical" evidence="7">
    <location>
        <begin position="146"/>
        <end position="167"/>
    </location>
</feature>
<protein>
    <recommendedName>
        <fullName evidence="12">ABC transporter ATP-binding protein</fullName>
    </recommendedName>
</protein>
<gene>
    <name evidence="8" type="ORF">BAU06_11980</name>
    <name evidence="9" type="ORF">BAU08_12170</name>
</gene>
<dbReference type="GO" id="GO:0005886">
    <property type="term" value="C:plasma membrane"/>
    <property type="evidence" value="ECO:0007669"/>
    <property type="project" value="UniProtKB-SubCell"/>
</dbReference>
<dbReference type="Proteomes" id="UP000091897">
    <property type="component" value="Chromosome"/>
</dbReference>
<feature type="transmembrane region" description="Helical" evidence="7">
    <location>
        <begin position="223"/>
        <end position="242"/>
    </location>
</feature>
<dbReference type="CDD" id="cd06581">
    <property type="entry name" value="TM_PBP1_LivM_like"/>
    <property type="match status" value="1"/>
</dbReference>
<feature type="transmembrane region" description="Helical" evidence="7">
    <location>
        <begin position="263"/>
        <end position="290"/>
    </location>
</feature>
<feature type="transmembrane region" description="Helical" evidence="7">
    <location>
        <begin position="296"/>
        <end position="315"/>
    </location>
</feature>
<evidence type="ECO:0000256" key="5">
    <source>
        <dbReference type="ARBA" id="ARBA00023136"/>
    </source>
</evidence>
<evidence type="ECO:0000256" key="7">
    <source>
        <dbReference type="SAM" id="Phobius"/>
    </source>
</evidence>
<name>A0A193FI94_9BORD</name>
<proteinExistence type="predicted"/>
<dbReference type="PANTHER" id="PTHR30482">
    <property type="entry name" value="HIGH-AFFINITY BRANCHED-CHAIN AMINO ACID TRANSPORT SYSTEM PERMEASE"/>
    <property type="match status" value="1"/>
</dbReference>
<dbReference type="Pfam" id="PF02653">
    <property type="entry name" value="BPD_transp_2"/>
    <property type="match status" value="1"/>
</dbReference>
<evidence type="ECO:0000256" key="3">
    <source>
        <dbReference type="ARBA" id="ARBA00022692"/>
    </source>
</evidence>
<accession>A0A193FI94</accession>
<keyword evidence="3 7" id="KW-0812">Transmembrane</keyword>
<evidence type="ECO:0000256" key="2">
    <source>
        <dbReference type="ARBA" id="ARBA00022475"/>
    </source>
</evidence>
<evidence type="ECO:0000313" key="9">
    <source>
        <dbReference type="EMBL" id="ANN71986.1"/>
    </source>
</evidence>
<keyword evidence="4 7" id="KW-1133">Transmembrane helix</keyword>
<evidence type="ECO:0000313" key="11">
    <source>
        <dbReference type="Proteomes" id="UP000092213"/>
    </source>
</evidence>
<feature type="transmembrane region" description="Helical" evidence="7">
    <location>
        <begin position="350"/>
        <end position="370"/>
    </location>
</feature>
<feature type="transmembrane region" description="Helical" evidence="7">
    <location>
        <begin position="66"/>
        <end position="86"/>
    </location>
</feature>
<dbReference type="InterPro" id="IPR001851">
    <property type="entry name" value="ABC_transp_permease"/>
</dbReference>
<dbReference type="STRING" id="463025.BAU08_12170"/>
<feature type="region of interest" description="Disordered" evidence="6">
    <location>
        <begin position="384"/>
        <end position="405"/>
    </location>
</feature>
<dbReference type="InterPro" id="IPR043428">
    <property type="entry name" value="LivM-like"/>
</dbReference>
<comment type="subcellular location">
    <subcellularLocation>
        <location evidence="1">Cell membrane</location>
        <topology evidence="1">Multi-pass membrane protein</topology>
    </subcellularLocation>
</comment>
<dbReference type="GO" id="GO:0015658">
    <property type="term" value="F:branched-chain amino acid transmembrane transporter activity"/>
    <property type="evidence" value="ECO:0007669"/>
    <property type="project" value="InterPro"/>
</dbReference>
<dbReference type="EMBL" id="CP016170">
    <property type="protein sequence ID" value="ANN66911.1"/>
    <property type="molecule type" value="Genomic_DNA"/>
</dbReference>
<feature type="transmembrane region" description="Helical" evidence="7">
    <location>
        <begin position="92"/>
        <end position="109"/>
    </location>
</feature>
<evidence type="ECO:0008006" key="12">
    <source>
        <dbReference type="Google" id="ProtNLM"/>
    </source>
</evidence>
<keyword evidence="2" id="KW-1003">Cell membrane</keyword>
<dbReference type="KEGG" id="bbro:BAU06_11980"/>
<organism evidence="9 11">
    <name type="scientific">Bordetella bronchialis</name>
    <dbReference type="NCBI Taxonomy" id="463025"/>
    <lineage>
        <taxon>Bacteria</taxon>
        <taxon>Pseudomonadati</taxon>
        <taxon>Pseudomonadota</taxon>
        <taxon>Betaproteobacteria</taxon>
        <taxon>Burkholderiales</taxon>
        <taxon>Alcaligenaceae</taxon>
        <taxon>Bordetella</taxon>
    </lineage>
</organism>
<keyword evidence="5 7" id="KW-0472">Membrane</keyword>
<dbReference type="PANTHER" id="PTHR30482:SF17">
    <property type="entry name" value="ABC TRANSPORTER ATP-BINDING PROTEIN"/>
    <property type="match status" value="1"/>
</dbReference>
<dbReference type="Proteomes" id="UP000092213">
    <property type="component" value="Chromosome"/>
</dbReference>
<keyword evidence="10" id="KW-1185">Reference proteome</keyword>
<evidence type="ECO:0000256" key="1">
    <source>
        <dbReference type="ARBA" id="ARBA00004651"/>
    </source>
</evidence>
<dbReference type="EMBL" id="CP016171">
    <property type="protein sequence ID" value="ANN71986.1"/>
    <property type="molecule type" value="Genomic_DNA"/>
</dbReference>
<evidence type="ECO:0000313" key="8">
    <source>
        <dbReference type="EMBL" id="ANN66911.1"/>
    </source>
</evidence>
<feature type="transmembrane region" description="Helical" evidence="7">
    <location>
        <begin position="174"/>
        <end position="191"/>
    </location>
</feature>
<dbReference type="AlphaFoldDB" id="A0A193FI94"/>
<evidence type="ECO:0000256" key="6">
    <source>
        <dbReference type="SAM" id="MobiDB-lite"/>
    </source>
</evidence>
<evidence type="ECO:0000256" key="4">
    <source>
        <dbReference type="ARBA" id="ARBA00022989"/>
    </source>
</evidence>
<feature type="transmembrane region" description="Helical" evidence="7">
    <location>
        <begin position="322"/>
        <end position="338"/>
    </location>
</feature>
<reference evidence="10 11" key="1">
    <citation type="submission" date="2016-06" db="EMBL/GenBank/DDBJ databases">
        <title>Complete genome sequences of Bordetella bronchialis and Bordetella flabilis.</title>
        <authorList>
            <person name="LiPuma J.J."/>
            <person name="Spilker T."/>
        </authorList>
    </citation>
    <scope>NUCLEOTIDE SEQUENCE [LARGE SCALE GENOMIC DNA]</scope>
    <source>
        <strain evidence="9 11">AU17976</strain>
        <strain evidence="8 10">AU3182</strain>
    </source>
</reference>
<evidence type="ECO:0000313" key="10">
    <source>
        <dbReference type="Proteomes" id="UP000091897"/>
    </source>
</evidence>